<dbReference type="Pfam" id="PF13805">
    <property type="entry name" value="Pil1"/>
    <property type="match status" value="1"/>
</dbReference>
<name>A0A9P5UBN7_9AGAR</name>
<keyword evidence="2" id="KW-1185">Reference proteome</keyword>
<reference evidence="1" key="1">
    <citation type="submission" date="2020-11" db="EMBL/GenBank/DDBJ databases">
        <authorList>
            <consortium name="DOE Joint Genome Institute"/>
            <person name="Ahrendt S."/>
            <person name="Riley R."/>
            <person name="Andreopoulos W."/>
            <person name="Labutti K."/>
            <person name="Pangilinan J."/>
            <person name="Ruiz-Duenas F.J."/>
            <person name="Barrasa J.M."/>
            <person name="Sanchez-Garcia M."/>
            <person name="Camarero S."/>
            <person name="Miyauchi S."/>
            <person name="Serrano A."/>
            <person name="Linde D."/>
            <person name="Babiker R."/>
            <person name="Drula E."/>
            <person name="Ayuso-Fernandez I."/>
            <person name="Pacheco R."/>
            <person name="Padilla G."/>
            <person name="Ferreira P."/>
            <person name="Barriuso J."/>
            <person name="Kellner H."/>
            <person name="Castanera R."/>
            <person name="Alfaro M."/>
            <person name="Ramirez L."/>
            <person name="Pisabarro A.G."/>
            <person name="Kuo A."/>
            <person name="Tritt A."/>
            <person name="Lipzen A."/>
            <person name="He G."/>
            <person name="Yan M."/>
            <person name="Ng V."/>
            <person name="Cullen D."/>
            <person name="Martin F."/>
            <person name="Rosso M.-N."/>
            <person name="Henrissat B."/>
            <person name="Hibbett D."/>
            <person name="Martinez A.T."/>
            <person name="Grigoriev I.V."/>
        </authorList>
    </citation>
    <scope>NUCLEOTIDE SEQUENCE</scope>
    <source>
        <strain evidence="1">AH 40177</strain>
    </source>
</reference>
<dbReference type="Gene3D" id="1.20.1270.60">
    <property type="entry name" value="Arfaptin homology (AH) domain/BAR domain"/>
    <property type="match status" value="1"/>
</dbReference>
<dbReference type="PANTHER" id="PTHR31962:SF6">
    <property type="entry name" value="EISOSOME COMPONENT PIL1-DOMAIN-CONTAINING PROTEIN"/>
    <property type="match status" value="1"/>
</dbReference>
<dbReference type="GO" id="GO:0006897">
    <property type="term" value="P:endocytosis"/>
    <property type="evidence" value="ECO:0007669"/>
    <property type="project" value="TreeGrafter"/>
</dbReference>
<dbReference type="OrthoDB" id="5599269at2759"/>
<evidence type="ECO:0000313" key="2">
    <source>
        <dbReference type="Proteomes" id="UP000772434"/>
    </source>
</evidence>
<accession>A0A9P5UBN7</accession>
<comment type="caution">
    <text evidence="1">The sequence shown here is derived from an EMBL/GenBank/DDBJ whole genome shotgun (WGS) entry which is preliminary data.</text>
</comment>
<dbReference type="EMBL" id="JADNRY010000025">
    <property type="protein sequence ID" value="KAF9072303.1"/>
    <property type="molecule type" value="Genomic_DNA"/>
</dbReference>
<protein>
    <recommendedName>
        <fullName evidence="3">Eisosome component PIL1-domain-containing protein</fullName>
    </recommendedName>
</protein>
<evidence type="ECO:0000313" key="1">
    <source>
        <dbReference type="EMBL" id="KAF9072303.1"/>
    </source>
</evidence>
<dbReference type="GO" id="GO:0070941">
    <property type="term" value="P:eisosome assembly"/>
    <property type="evidence" value="ECO:0007669"/>
    <property type="project" value="TreeGrafter"/>
</dbReference>
<dbReference type="GO" id="GO:0008289">
    <property type="term" value="F:lipid binding"/>
    <property type="evidence" value="ECO:0007669"/>
    <property type="project" value="TreeGrafter"/>
</dbReference>
<dbReference type="GO" id="GO:0036286">
    <property type="term" value="C:eisosome filament"/>
    <property type="evidence" value="ECO:0007669"/>
    <property type="project" value="TreeGrafter"/>
</dbReference>
<dbReference type="Proteomes" id="UP000772434">
    <property type="component" value="Unassembled WGS sequence"/>
</dbReference>
<evidence type="ECO:0008006" key="3">
    <source>
        <dbReference type="Google" id="ProtNLM"/>
    </source>
</evidence>
<organism evidence="1 2">
    <name type="scientific">Rhodocollybia butyracea</name>
    <dbReference type="NCBI Taxonomy" id="206335"/>
    <lineage>
        <taxon>Eukaryota</taxon>
        <taxon>Fungi</taxon>
        <taxon>Dikarya</taxon>
        <taxon>Basidiomycota</taxon>
        <taxon>Agaricomycotina</taxon>
        <taxon>Agaricomycetes</taxon>
        <taxon>Agaricomycetidae</taxon>
        <taxon>Agaricales</taxon>
        <taxon>Marasmiineae</taxon>
        <taxon>Omphalotaceae</taxon>
        <taxon>Rhodocollybia</taxon>
    </lineage>
</organism>
<proteinExistence type="predicted"/>
<dbReference type="InterPro" id="IPR028245">
    <property type="entry name" value="PIL1/LSP1"/>
</dbReference>
<gene>
    <name evidence="1" type="ORF">BDP27DRAFT_426372</name>
</gene>
<dbReference type="AlphaFoldDB" id="A0A9P5UBN7"/>
<dbReference type="PANTHER" id="PTHR31962">
    <property type="entry name" value="SPHINGOLIPID LONG CHAIN BASE-RESPONSIVE PROTEIN PIL1"/>
    <property type="match status" value="1"/>
</dbReference>
<dbReference type="InterPro" id="IPR027267">
    <property type="entry name" value="AH/BAR_dom_sf"/>
</dbReference>
<sequence length="369" mass="40156">MFRSASTRLAHSSSIAALAGSKDLKLLQDVISAEKTVLISLQKLSVDFGKAAEALGLWGFGEGKDLRDILAASTNLLSQFSTAISNYASHEDTIRNHMKSVRSREEALHDLKKRRKALISKADAAEKKLSKTSRGHKNYGSQMDALDSLRKDIGVMDSEIMSDEASLGDLKRSKTKAWMGLKFGGLLECCEKGTIIGKFGQLIVAEIPEKYTQPGMLRSLDINSQRVNSLLGDATRCVGEVVFSAVGDSSTYPPRYVASPQRMGTGHFMNPSEIQRSPPVSPVTASTEQFHIPDKFGMGSTITIPEEQSYIPDDFGTGSTITIPYEQFHIPGDFGTGSTITIPEEHSYIPDNFGTGSTITNSRRTISHS</sequence>
<dbReference type="GO" id="GO:0005886">
    <property type="term" value="C:plasma membrane"/>
    <property type="evidence" value="ECO:0007669"/>
    <property type="project" value="TreeGrafter"/>
</dbReference>